<dbReference type="PROSITE" id="PS00189">
    <property type="entry name" value="LIPOYL"/>
    <property type="match status" value="1"/>
</dbReference>
<dbReference type="RefSeq" id="WP_094019746.1">
    <property type="nucleotide sequence ID" value="NZ_FXYF01000002.1"/>
</dbReference>
<dbReference type="GO" id="GO:0005737">
    <property type="term" value="C:cytoplasm"/>
    <property type="evidence" value="ECO:0007669"/>
    <property type="project" value="TreeGrafter"/>
</dbReference>
<keyword evidence="12" id="KW-1185">Reference proteome</keyword>
<evidence type="ECO:0000256" key="1">
    <source>
        <dbReference type="ARBA" id="ARBA00001938"/>
    </source>
</evidence>
<name>A0A238K0M9_9RHOB</name>
<dbReference type="GO" id="GO:0016407">
    <property type="term" value="F:acetyltransferase activity"/>
    <property type="evidence" value="ECO:0007669"/>
    <property type="project" value="TreeGrafter"/>
</dbReference>
<evidence type="ECO:0000259" key="10">
    <source>
        <dbReference type="PROSITE" id="PS51826"/>
    </source>
</evidence>
<dbReference type="Gene3D" id="3.30.559.10">
    <property type="entry name" value="Chloramphenicol acetyltransferase-like domain"/>
    <property type="match status" value="1"/>
</dbReference>
<dbReference type="Proteomes" id="UP000207598">
    <property type="component" value="Unassembled WGS sequence"/>
</dbReference>
<dbReference type="PANTHER" id="PTHR43178:SF5">
    <property type="entry name" value="LIPOAMIDE ACYLTRANSFERASE COMPONENT OF BRANCHED-CHAIN ALPHA-KETO ACID DEHYDROGENASE COMPLEX, MITOCHONDRIAL"/>
    <property type="match status" value="1"/>
</dbReference>
<gene>
    <name evidence="11" type="primary">pdhC_1</name>
    <name evidence="11" type="ORF">MAA8898_00879</name>
</gene>
<dbReference type="PROSITE" id="PS51826">
    <property type="entry name" value="PSBD"/>
    <property type="match status" value="1"/>
</dbReference>
<dbReference type="InterPro" id="IPR003016">
    <property type="entry name" value="2-oxoA_DH_lipoyl-BS"/>
</dbReference>
<dbReference type="EMBL" id="FXYF01000002">
    <property type="protein sequence ID" value="SMX36468.1"/>
    <property type="molecule type" value="Genomic_DNA"/>
</dbReference>
<dbReference type="InterPro" id="IPR050743">
    <property type="entry name" value="2-oxoacid_DH_E2_comp"/>
</dbReference>
<keyword evidence="11" id="KW-0670">Pyruvate</keyword>
<dbReference type="PROSITE" id="PS50968">
    <property type="entry name" value="BIOTINYL_LIPOYL"/>
    <property type="match status" value="1"/>
</dbReference>
<sequence>MAVFKMPSLGADMEDGTLVEWLVHPGDTVHRGDVVAVVETQKGAIEIEIFEEGVVERIEAALGQTLPVGAPLAVIRGVGEAEAAVSAPVAAPELKVEPTMVPAPEPVPAAPKPAVPPEPVPAPAPAPPPEPVPVPVTSGDLAASPAARVRARETGVDLAALRGSGPGGAVLLRDVDAAAGQGAPKPGKQGLDLDAMRQAIAAAMTRAKREIPHYYLDHEIDLQAAQDWLEARNADAPPDQRLLMGALLVRAVSLAAAQERSLNGHYGKAGFEPSTTVNTGVAVALRGGGLIAPAIMGAEVKSLAETMAAMRDLVLRARAGRLKGSEMTEGTITVSSLGESGVDGMTGVIYPPQVALVGFGSPRPIPRVVDGAVTPRTCVKVTLAADHRVSDGRTGARFLGRLDQLLKDPEAL</sequence>
<dbReference type="InterPro" id="IPR001078">
    <property type="entry name" value="2-oxoacid_DH_actylTfrase"/>
</dbReference>
<dbReference type="InterPro" id="IPR036625">
    <property type="entry name" value="E3-bd_dom_sf"/>
</dbReference>
<dbReference type="SUPFAM" id="SSF52777">
    <property type="entry name" value="CoA-dependent acyltransferases"/>
    <property type="match status" value="1"/>
</dbReference>
<dbReference type="Gene3D" id="2.40.50.100">
    <property type="match status" value="1"/>
</dbReference>
<comment type="subunit">
    <text evidence="3">Forms a 24-polypeptide structural core with octahedral symmetry.</text>
</comment>
<keyword evidence="6 7" id="KW-0012">Acyltransferase</keyword>
<comment type="similarity">
    <text evidence="2 7">Belongs to the 2-oxoacid dehydrogenase family.</text>
</comment>
<evidence type="ECO:0000313" key="12">
    <source>
        <dbReference type="Proteomes" id="UP000207598"/>
    </source>
</evidence>
<dbReference type="InterPro" id="IPR011053">
    <property type="entry name" value="Single_hybrid_motif"/>
</dbReference>
<dbReference type="Pfam" id="PF02817">
    <property type="entry name" value="E3_binding"/>
    <property type="match status" value="1"/>
</dbReference>
<protein>
    <recommendedName>
        <fullName evidence="7">Dihydrolipoamide acetyltransferase component of pyruvate dehydrogenase complex</fullName>
        <ecNumber evidence="7">2.3.1.-</ecNumber>
    </recommendedName>
</protein>
<dbReference type="InterPro" id="IPR004167">
    <property type="entry name" value="PSBD"/>
</dbReference>
<keyword evidence="5 7" id="KW-0450">Lipoyl</keyword>
<proteinExistence type="inferred from homology"/>
<dbReference type="CDD" id="cd06849">
    <property type="entry name" value="lipoyl_domain"/>
    <property type="match status" value="1"/>
</dbReference>
<evidence type="ECO:0000256" key="7">
    <source>
        <dbReference type="RuleBase" id="RU003423"/>
    </source>
</evidence>
<evidence type="ECO:0000256" key="5">
    <source>
        <dbReference type="ARBA" id="ARBA00022823"/>
    </source>
</evidence>
<evidence type="ECO:0000256" key="2">
    <source>
        <dbReference type="ARBA" id="ARBA00007317"/>
    </source>
</evidence>
<dbReference type="PANTHER" id="PTHR43178">
    <property type="entry name" value="DIHYDROLIPOAMIDE ACETYLTRANSFERASE COMPONENT OF PYRUVATE DEHYDROGENASE COMPLEX"/>
    <property type="match status" value="1"/>
</dbReference>
<dbReference type="AlphaFoldDB" id="A0A238K0M9"/>
<dbReference type="Gene3D" id="4.10.320.10">
    <property type="entry name" value="E3-binding domain"/>
    <property type="match status" value="1"/>
</dbReference>
<dbReference type="EC" id="2.3.1.-" evidence="7"/>
<evidence type="ECO:0000313" key="11">
    <source>
        <dbReference type="EMBL" id="SMX36468.1"/>
    </source>
</evidence>
<feature type="domain" description="Lipoyl-binding" evidence="9">
    <location>
        <begin position="1"/>
        <end position="76"/>
    </location>
</feature>
<dbReference type="Pfam" id="PF00198">
    <property type="entry name" value="2-oxoacid_dh"/>
    <property type="match status" value="1"/>
</dbReference>
<accession>A0A238K0M9</accession>
<feature type="domain" description="Peripheral subunit-binding (PSBD)" evidence="10">
    <location>
        <begin position="142"/>
        <end position="179"/>
    </location>
</feature>
<evidence type="ECO:0000259" key="9">
    <source>
        <dbReference type="PROSITE" id="PS50968"/>
    </source>
</evidence>
<feature type="region of interest" description="Disordered" evidence="8">
    <location>
        <begin position="105"/>
        <end position="131"/>
    </location>
</feature>
<dbReference type="OrthoDB" id="9805770at2"/>
<evidence type="ECO:0000256" key="3">
    <source>
        <dbReference type="ARBA" id="ARBA00011484"/>
    </source>
</evidence>
<evidence type="ECO:0000256" key="4">
    <source>
        <dbReference type="ARBA" id="ARBA00022679"/>
    </source>
</evidence>
<dbReference type="GO" id="GO:0031405">
    <property type="term" value="F:lipoic acid binding"/>
    <property type="evidence" value="ECO:0007669"/>
    <property type="project" value="TreeGrafter"/>
</dbReference>
<reference evidence="11 12" key="1">
    <citation type="submission" date="2017-05" db="EMBL/GenBank/DDBJ databases">
        <authorList>
            <person name="Song R."/>
            <person name="Chenine A.L."/>
            <person name="Ruprecht R.M."/>
        </authorList>
    </citation>
    <scope>NUCLEOTIDE SEQUENCE [LARGE SCALE GENOMIC DNA]</scope>
    <source>
        <strain evidence="11 12">CECT 8898</strain>
    </source>
</reference>
<dbReference type="InterPro" id="IPR023213">
    <property type="entry name" value="CAT-like_dom_sf"/>
</dbReference>
<dbReference type="SUPFAM" id="SSF47005">
    <property type="entry name" value="Peripheral subunit-binding domain of 2-oxo acid dehydrogenase complex"/>
    <property type="match status" value="1"/>
</dbReference>
<dbReference type="SUPFAM" id="SSF51230">
    <property type="entry name" value="Single hybrid motif"/>
    <property type="match status" value="1"/>
</dbReference>
<evidence type="ECO:0000256" key="6">
    <source>
        <dbReference type="ARBA" id="ARBA00023315"/>
    </source>
</evidence>
<keyword evidence="4 7" id="KW-0808">Transferase</keyword>
<dbReference type="InterPro" id="IPR000089">
    <property type="entry name" value="Biotin_lipoyl"/>
</dbReference>
<dbReference type="Pfam" id="PF00364">
    <property type="entry name" value="Biotin_lipoyl"/>
    <property type="match status" value="1"/>
</dbReference>
<comment type="cofactor">
    <cofactor evidence="1 7">
        <name>(R)-lipoate</name>
        <dbReference type="ChEBI" id="CHEBI:83088"/>
    </cofactor>
</comment>
<organism evidence="11 12">
    <name type="scientific">Maliponia aquimaris</name>
    <dbReference type="NCBI Taxonomy" id="1673631"/>
    <lineage>
        <taxon>Bacteria</taxon>
        <taxon>Pseudomonadati</taxon>
        <taxon>Pseudomonadota</taxon>
        <taxon>Alphaproteobacteria</taxon>
        <taxon>Rhodobacterales</taxon>
        <taxon>Paracoccaceae</taxon>
        <taxon>Maliponia</taxon>
    </lineage>
</organism>
<evidence type="ECO:0000256" key="8">
    <source>
        <dbReference type="SAM" id="MobiDB-lite"/>
    </source>
</evidence>